<dbReference type="PANTHER" id="PTHR13143">
    <property type="entry name" value="TETRATRICOPEPTIDE REPEAT PROTEIN 19"/>
    <property type="match status" value="1"/>
</dbReference>
<dbReference type="SUPFAM" id="SSF48452">
    <property type="entry name" value="TPR-like"/>
    <property type="match status" value="1"/>
</dbReference>
<feature type="repeat" description="TPR" evidence="7">
    <location>
        <begin position="293"/>
        <end position="326"/>
    </location>
</feature>
<evidence type="ECO:0000256" key="9">
    <source>
        <dbReference type="SAM" id="Phobius"/>
    </source>
</evidence>
<keyword evidence="5" id="KW-0809">Transit peptide</keyword>
<comment type="subcellular location">
    <subcellularLocation>
        <location evidence="1">Mitochondrion</location>
    </subcellularLocation>
</comment>
<keyword evidence="9" id="KW-0472">Membrane</keyword>
<dbReference type="InterPro" id="IPR011990">
    <property type="entry name" value="TPR-like_helical_dom_sf"/>
</dbReference>
<evidence type="ECO:0000313" key="11">
    <source>
        <dbReference type="Proteomes" id="UP001159405"/>
    </source>
</evidence>
<keyword evidence="11" id="KW-1185">Reference proteome</keyword>
<evidence type="ECO:0000256" key="2">
    <source>
        <dbReference type="ARBA" id="ARBA00008219"/>
    </source>
</evidence>
<evidence type="ECO:0000256" key="7">
    <source>
        <dbReference type="PROSITE-ProRule" id="PRU00339"/>
    </source>
</evidence>
<keyword evidence="3" id="KW-0677">Repeat</keyword>
<evidence type="ECO:0000256" key="8">
    <source>
        <dbReference type="SAM" id="Coils"/>
    </source>
</evidence>
<feature type="transmembrane region" description="Helical" evidence="9">
    <location>
        <begin position="83"/>
        <end position="102"/>
    </location>
</feature>
<dbReference type="Pfam" id="PF13424">
    <property type="entry name" value="TPR_12"/>
    <property type="match status" value="1"/>
</dbReference>
<evidence type="ECO:0000256" key="4">
    <source>
        <dbReference type="ARBA" id="ARBA00022803"/>
    </source>
</evidence>
<accession>A0ABN8RFM0</accession>
<keyword evidence="9" id="KW-0812">Transmembrane</keyword>
<dbReference type="PROSITE" id="PS50005">
    <property type="entry name" value="TPR"/>
    <property type="match status" value="1"/>
</dbReference>
<evidence type="ECO:0000256" key="1">
    <source>
        <dbReference type="ARBA" id="ARBA00004173"/>
    </source>
</evidence>
<dbReference type="EMBL" id="CALNXK010000210">
    <property type="protein sequence ID" value="CAH3176226.1"/>
    <property type="molecule type" value="Genomic_DNA"/>
</dbReference>
<keyword evidence="6" id="KW-0496">Mitochondrion</keyword>
<keyword evidence="4 7" id="KW-0802">TPR repeat</keyword>
<dbReference type="Pfam" id="PF13181">
    <property type="entry name" value="TPR_8"/>
    <property type="match status" value="1"/>
</dbReference>
<keyword evidence="8" id="KW-0175">Coiled coil</keyword>
<sequence>MHRLNRYWKFLAESNRRILSSRYLATCGVHRPSSGLYSYQGHVLGSAVTCATKGRRFPIVIQCLNLAQDSRLKRIRRTVPDELWAILIVGIGGVLVFIATEYNKMKYGKNKPPELEYKLKMAKKKDVEGDKDQSIKLLKEALKLIHGYFERTKNNKPESTEQEKKDNIKTHKYLRYVLDQVRFELSCVFYAEHYFRLLLQDLLSSDIPKVSQGFKWGHELAAQGFQWATDTIQKKVNESPDVTENSKALLGVCLEGWGTYLLSQDKPTEASRLLTRALKISKEVLGEDHEQTTVVLNNLAKAYAESGKYELAEEMAREAVRIAEQTQNTHLSRFVANLGTILNLEGNVSKAKEALKKALKLADEAKDEETKELINDSLAEMEG</sequence>
<proteinExistence type="inferred from homology"/>
<keyword evidence="9" id="KW-1133">Transmembrane helix</keyword>
<evidence type="ECO:0000256" key="3">
    <source>
        <dbReference type="ARBA" id="ARBA00022737"/>
    </source>
</evidence>
<evidence type="ECO:0000256" key="5">
    <source>
        <dbReference type="ARBA" id="ARBA00022946"/>
    </source>
</evidence>
<dbReference type="InterPro" id="IPR040395">
    <property type="entry name" value="TTC19"/>
</dbReference>
<dbReference type="Proteomes" id="UP001159405">
    <property type="component" value="Unassembled WGS sequence"/>
</dbReference>
<evidence type="ECO:0000256" key="6">
    <source>
        <dbReference type="ARBA" id="ARBA00023128"/>
    </source>
</evidence>
<dbReference type="SMART" id="SM00028">
    <property type="entry name" value="TPR"/>
    <property type="match status" value="4"/>
</dbReference>
<name>A0ABN8RFM0_9CNID</name>
<organism evidence="10 11">
    <name type="scientific">Porites lobata</name>
    <dbReference type="NCBI Taxonomy" id="104759"/>
    <lineage>
        <taxon>Eukaryota</taxon>
        <taxon>Metazoa</taxon>
        <taxon>Cnidaria</taxon>
        <taxon>Anthozoa</taxon>
        <taxon>Hexacorallia</taxon>
        <taxon>Scleractinia</taxon>
        <taxon>Fungiina</taxon>
        <taxon>Poritidae</taxon>
        <taxon>Porites</taxon>
    </lineage>
</organism>
<feature type="coiled-coil region" evidence="8">
    <location>
        <begin position="341"/>
        <end position="372"/>
    </location>
</feature>
<dbReference type="Gene3D" id="1.25.40.10">
    <property type="entry name" value="Tetratricopeptide repeat domain"/>
    <property type="match status" value="1"/>
</dbReference>
<comment type="similarity">
    <text evidence="2">Belongs to the TTC19 family.</text>
</comment>
<protein>
    <submittedName>
        <fullName evidence="10">Uncharacterized protein</fullName>
    </submittedName>
</protein>
<comment type="caution">
    <text evidence="10">The sequence shown here is derived from an EMBL/GenBank/DDBJ whole genome shotgun (WGS) entry which is preliminary data.</text>
</comment>
<gene>
    <name evidence="10" type="ORF">PLOB_00017976</name>
</gene>
<reference evidence="10 11" key="1">
    <citation type="submission" date="2022-05" db="EMBL/GenBank/DDBJ databases">
        <authorList>
            <consortium name="Genoscope - CEA"/>
            <person name="William W."/>
        </authorList>
    </citation>
    <scope>NUCLEOTIDE SEQUENCE [LARGE SCALE GENOMIC DNA]</scope>
</reference>
<evidence type="ECO:0000313" key="10">
    <source>
        <dbReference type="EMBL" id="CAH3176226.1"/>
    </source>
</evidence>
<dbReference type="InterPro" id="IPR019734">
    <property type="entry name" value="TPR_rpt"/>
</dbReference>
<dbReference type="PANTHER" id="PTHR13143:SF6">
    <property type="entry name" value="TETRATRICOPEPTIDE REPEAT PROTEIN 19, MITOCHONDRIAL"/>
    <property type="match status" value="1"/>
</dbReference>